<gene>
    <name evidence="2" type="ORF">BSTOLATCC_MIC1114</name>
</gene>
<dbReference type="EMBL" id="CAJZBQ010000002">
    <property type="protein sequence ID" value="CAG9310260.1"/>
    <property type="molecule type" value="Genomic_DNA"/>
</dbReference>
<proteinExistence type="predicted"/>
<sequence>MKPGTPLESFRKNHIQKFSDQTQMVREDLSDCINIAAELNKSSENTLKSLKDHLQILIELAEQEKVKTKILEEKFAHDLEEMQEEISKTVYDKEQATQWNAYKEEIEGMENKLKRAYEEELEEVKNTKIAVQTFLETEIPQLRDLLNKEDSLYKKEEAELTGKLEEELRNVETARKELRDEIQHQRSELSQDLLAFNSRIKEQTLLMKSEVNQIYSVIDEDLVALGDMAKLLR</sequence>
<accession>A0AAU9I8G4</accession>
<dbReference type="AlphaFoldDB" id="A0AAU9I8G4"/>
<evidence type="ECO:0000256" key="1">
    <source>
        <dbReference type="SAM" id="Coils"/>
    </source>
</evidence>
<name>A0AAU9I8G4_9CILI</name>
<organism evidence="2 3">
    <name type="scientific">Blepharisma stoltei</name>
    <dbReference type="NCBI Taxonomy" id="1481888"/>
    <lineage>
        <taxon>Eukaryota</taxon>
        <taxon>Sar</taxon>
        <taxon>Alveolata</taxon>
        <taxon>Ciliophora</taxon>
        <taxon>Postciliodesmatophora</taxon>
        <taxon>Heterotrichea</taxon>
        <taxon>Heterotrichida</taxon>
        <taxon>Blepharismidae</taxon>
        <taxon>Blepharisma</taxon>
    </lineage>
</organism>
<dbReference type="Proteomes" id="UP001162131">
    <property type="component" value="Unassembled WGS sequence"/>
</dbReference>
<reference evidence="2" key="1">
    <citation type="submission" date="2021-09" db="EMBL/GenBank/DDBJ databases">
        <authorList>
            <consortium name="AG Swart"/>
            <person name="Singh M."/>
            <person name="Singh A."/>
            <person name="Seah K."/>
            <person name="Emmerich C."/>
        </authorList>
    </citation>
    <scope>NUCLEOTIDE SEQUENCE</scope>
    <source>
        <strain evidence="2">ATCC30299</strain>
    </source>
</reference>
<protein>
    <submittedName>
        <fullName evidence="2">Uncharacterized protein</fullName>
    </submittedName>
</protein>
<feature type="coiled-coil region" evidence="1">
    <location>
        <begin position="157"/>
        <end position="188"/>
    </location>
</feature>
<keyword evidence="3" id="KW-1185">Reference proteome</keyword>
<keyword evidence="1" id="KW-0175">Coiled coil</keyword>
<feature type="coiled-coil region" evidence="1">
    <location>
        <begin position="99"/>
        <end position="130"/>
    </location>
</feature>
<comment type="caution">
    <text evidence="2">The sequence shown here is derived from an EMBL/GenBank/DDBJ whole genome shotgun (WGS) entry which is preliminary data.</text>
</comment>
<evidence type="ECO:0000313" key="3">
    <source>
        <dbReference type="Proteomes" id="UP001162131"/>
    </source>
</evidence>
<evidence type="ECO:0000313" key="2">
    <source>
        <dbReference type="EMBL" id="CAG9310260.1"/>
    </source>
</evidence>